<evidence type="ECO:0000259" key="5">
    <source>
        <dbReference type="Pfam" id="PF13609"/>
    </source>
</evidence>
<proteinExistence type="predicted"/>
<evidence type="ECO:0000313" key="7">
    <source>
        <dbReference type="Proteomes" id="UP000838748"/>
    </source>
</evidence>
<comment type="subcellular location">
    <subcellularLocation>
        <location evidence="1">Cell outer membrane</location>
        <topology evidence="1">Multi-pass membrane protein</topology>
    </subcellularLocation>
</comment>
<sequence>MKKTLIALAVSAATLAFGANADTLATAQANDGNLAGTSLYSANGNDIIMNGRVEARAQEQGGKVSDASRVRLGFGGISTINADNNLYGVGYWQGEFTTDDNGNVDSNSNSLTTRYQYAGIGGDFGQVVYGKDDGAFETFMDGYTDIMQTFGGNYKVLGVANRSDNTATYQGSYGNFSAIANYRFADDTTSTNATDNTSNGQRGTSAAVNYTIGDTGASIGTGYSNQNGSHTYMTGAGYTISNFYVGASYTDGKLDFDNYTAFQTSNPYSFSGKQDYREYEIAASYTLGKTAFTTNYSNEKTGDYTSAKAIAVDATYYFTPNFRSYIGYNFNLMNSGDQVNGVALNKTGAQDQAMVGMRYDF</sequence>
<keyword evidence="3" id="KW-0472">Membrane</keyword>
<evidence type="ECO:0000256" key="1">
    <source>
        <dbReference type="ARBA" id="ARBA00004571"/>
    </source>
</evidence>
<name>A0ABM9A3R0_9VIBR</name>
<dbReference type="PANTHER" id="PTHR34501:SF2">
    <property type="entry name" value="OUTER MEMBRANE PORIN F-RELATED"/>
    <property type="match status" value="1"/>
</dbReference>
<dbReference type="Gene3D" id="2.40.160.10">
    <property type="entry name" value="Porin"/>
    <property type="match status" value="1"/>
</dbReference>
<dbReference type="InterPro" id="IPR033900">
    <property type="entry name" value="Gram_neg_porin_domain"/>
</dbReference>
<gene>
    <name evidence="6" type="primary">ompU</name>
    <name evidence="6" type="ORF">VMF7928_01619</name>
</gene>
<feature type="domain" description="Porin" evidence="5">
    <location>
        <begin position="7"/>
        <end position="330"/>
    </location>
</feature>
<feature type="signal peptide" evidence="4">
    <location>
        <begin position="1"/>
        <end position="21"/>
    </location>
</feature>
<dbReference type="Proteomes" id="UP000838748">
    <property type="component" value="Unassembled WGS sequence"/>
</dbReference>
<dbReference type="InterPro" id="IPR050298">
    <property type="entry name" value="Gram-neg_bact_OMP"/>
</dbReference>
<protein>
    <submittedName>
        <fullName evidence="6">Outer membrane protein U</fullName>
    </submittedName>
</protein>
<evidence type="ECO:0000313" key="6">
    <source>
        <dbReference type="EMBL" id="CAH0538732.1"/>
    </source>
</evidence>
<dbReference type="InterPro" id="IPR023614">
    <property type="entry name" value="Porin_dom_sf"/>
</dbReference>
<keyword evidence="7" id="KW-1185">Reference proteome</keyword>
<dbReference type="PANTHER" id="PTHR34501">
    <property type="entry name" value="PROTEIN YDDL-RELATED"/>
    <property type="match status" value="1"/>
</dbReference>
<feature type="chain" id="PRO_5047243155" evidence="4">
    <location>
        <begin position="22"/>
        <end position="361"/>
    </location>
</feature>
<dbReference type="Pfam" id="PF13609">
    <property type="entry name" value="Porin_4"/>
    <property type="match status" value="1"/>
</dbReference>
<accession>A0ABM9A3R0</accession>
<comment type="caution">
    <text evidence="6">The sequence shown here is derived from an EMBL/GenBank/DDBJ whole genome shotgun (WGS) entry which is preliminary data.</text>
</comment>
<keyword evidence="2 4" id="KW-0732">Signal</keyword>
<evidence type="ECO:0000256" key="3">
    <source>
        <dbReference type="ARBA" id="ARBA00023136"/>
    </source>
</evidence>
<reference evidence="6" key="1">
    <citation type="submission" date="2021-11" db="EMBL/GenBank/DDBJ databases">
        <authorList>
            <person name="Rodrigo-Torres L."/>
            <person name="Arahal R. D."/>
            <person name="Lucena T."/>
        </authorList>
    </citation>
    <scope>NUCLEOTIDE SEQUENCE</scope>
    <source>
        <strain evidence="6">CECT 7928</strain>
    </source>
</reference>
<dbReference type="CDD" id="cd00342">
    <property type="entry name" value="gram_neg_porins"/>
    <property type="match status" value="1"/>
</dbReference>
<dbReference type="EMBL" id="CAKLDM010000002">
    <property type="protein sequence ID" value="CAH0538732.1"/>
    <property type="molecule type" value="Genomic_DNA"/>
</dbReference>
<evidence type="ECO:0000256" key="4">
    <source>
        <dbReference type="SAM" id="SignalP"/>
    </source>
</evidence>
<dbReference type="SUPFAM" id="SSF56935">
    <property type="entry name" value="Porins"/>
    <property type="match status" value="1"/>
</dbReference>
<organism evidence="6 7">
    <name type="scientific">Vibrio marisflavi CECT 7928</name>
    <dbReference type="NCBI Taxonomy" id="634439"/>
    <lineage>
        <taxon>Bacteria</taxon>
        <taxon>Pseudomonadati</taxon>
        <taxon>Pseudomonadota</taxon>
        <taxon>Gammaproteobacteria</taxon>
        <taxon>Vibrionales</taxon>
        <taxon>Vibrionaceae</taxon>
        <taxon>Vibrio</taxon>
    </lineage>
</organism>
<dbReference type="RefSeq" id="WP_237360967.1">
    <property type="nucleotide sequence ID" value="NZ_CAKLDM010000002.1"/>
</dbReference>
<evidence type="ECO:0000256" key="2">
    <source>
        <dbReference type="ARBA" id="ARBA00022729"/>
    </source>
</evidence>